<dbReference type="OrthoDB" id="9813910at2"/>
<evidence type="ECO:0000313" key="2">
    <source>
        <dbReference type="EMBL" id="SNR29869.1"/>
    </source>
</evidence>
<accession>A0A238V8K3</accession>
<dbReference type="InterPro" id="IPR043738">
    <property type="entry name" value="DUF5683"/>
</dbReference>
<sequence>MFNKKFYILIIVISFSTINCFSQEDLLIKAQDTTVISPVEFDMLSPAKAAFYSAILPGLGQAYNKKYWKIPLVWGALGSGIYFYDLNSTNYNRARTAFKLKLDGKPNEFDGVDGNILLSEDALIRAQKSYKKDRDLSLLVTVALYVLQVLEASTNAHLLQHNVDNNLSLSPQIIQDAVSNKSVVVASLNFKF</sequence>
<dbReference type="RefSeq" id="WP_089376400.1">
    <property type="nucleotide sequence ID" value="NZ_FZNX01000001.1"/>
</dbReference>
<keyword evidence="3" id="KW-1185">Reference proteome</keyword>
<dbReference type="AlphaFoldDB" id="A0A238V8K3"/>
<dbReference type="EMBL" id="FZNX01000001">
    <property type="protein sequence ID" value="SNR29869.1"/>
    <property type="molecule type" value="Genomic_DNA"/>
</dbReference>
<dbReference type="Proteomes" id="UP000198412">
    <property type="component" value="Unassembled WGS sequence"/>
</dbReference>
<organism evidence="2 3">
    <name type="scientific">Lutibacter flavus</name>
    <dbReference type="NCBI Taxonomy" id="691689"/>
    <lineage>
        <taxon>Bacteria</taxon>
        <taxon>Pseudomonadati</taxon>
        <taxon>Bacteroidota</taxon>
        <taxon>Flavobacteriia</taxon>
        <taxon>Flavobacteriales</taxon>
        <taxon>Flavobacteriaceae</taxon>
        <taxon>Lutibacter</taxon>
    </lineage>
</organism>
<reference evidence="3" key="1">
    <citation type="submission" date="2017-06" db="EMBL/GenBank/DDBJ databases">
        <authorList>
            <person name="Varghese N."/>
            <person name="Submissions S."/>
        </authorList>
    </citation>
    <scope>NUCLEOTIDE SEQUENCE [LARGE SCALE GENOMIC DNA]</scope>
    <source>
        <strain evidence="3">DSM 27993</strain>
    </source>
</reference>
<gene>
    <name evidence="2" type="ORF">SAMN04488111_0011</name>
</gene>
<evidence type="ECO:0000313" key="3">
    <source>
        <dbReference type="Proteomes" id="UP000198412"/>
    </source>
</evidence>
<name>A0A238V8K3_9FLAO</name>
<protein>
    <recommendedName>
        <fullName evidence="1">DUF5683 domain-containing protein</fullName>
    </recommendedName>
</protein>
<proteinExistence type="predicted"/>
<dbReference type="Pfam" id="PF18935">
    <property type="entry name" value="DUF5683"/>
    <property type="match status" value="1"/>
</dbReference>
<evidence type="ECO:0000259" key="1">
    <source>
        <dbReference type="Pfam" id="PF18935"/>
    </source>
</evidence>
<feature type="domain" description="DUF5683" evidence="1">
    <location>
        <begin position="43"/>
        <end position="192"/>
    </location>
</feature>